<dbReference type="STRING" id="536979.SAMN04488055_0664"/>
<keyword evidence="2" id="KW-1185">Reference proteome</keyword>
<evidence type="ECO:0000313" key="2">
    <source>
        <dbReference type="Proteomes" id="UP000185003"/>
    </source>
</evidence>
<dbReference type="EMBL" id="FSRA01000001">
    <property type="protein sequence ID" value="SIN69143.1"/>
    <property type="molecule type" value="Genomic_DNA"/>
</dbReference>
<organism evidence="1 2">
    <name type="scientific">Chitinophaga niabensis</name>
    <dbReference type="NCBI Taxonomy" id="536979"/>
    <lineage>
        <taxon>Bacteria</taxon>
        <taxon>Pseudomonadati</taxon>
        <taxon>Bacteroidota</taxon>
        <taxon>Chitinophagia</taxon>
        <taxon>Chitinophagales</taxon>
        <taxon>Chitinophagaceae</taxon>
        <taxon>Chitinophaga</taxon>
    </lineage>
</organism>
<sequence length="710" mass="81006">MIPLYLYAEREDTVTGVRIRSRNDGYFMPAKKRTPLITVHGNIMYDLYYQSHADTPYLEREIYQHTLQTTLDITLRNQYPLRVAFSTTKSNASLLRSITGLNLQYTNRDFKNALLAKAQAWDAGKIKQWQEIQDMKLQLNKSWDSLYRMKSWFNTPEQIQRMVEARERELYGKAGGKLPELPNKPHLPLKDLRNKLPKLPLVKDSTLQTLQREYELKAAKIDSLQKSIAKAEALYEKKLGAYGLKKETLVGLLTRRASPKELISHLEGMNLPDSILPKGYKTLLSLRTIGIGRTMVDYSELTARNISIIGVQAELNPSWYFAVASGAVDYRFRDFVVNTNRQRQYLNVVRVGKGMKDGNNVILSYYTGKKQAYNFGNSQQVTVPDNRIMGFSLEGRWQLDKNTYFIGEAAKSSMPSHVRVAPKDGLGGSMLRFADRSNEAYAISSYTFIPATGTRLSGMYKMMGANFQSFSLYASGSKQSGWMLKADQPFFKQQLTISASLRKNTYTSIFETSSYMSNTVFKSIQATFRRRNWPVISLGYFPSSQLMKLGEDRFMENMFYTMTGTVSHYYKYRNTGMNTMFSGTRFYNRQADSNFVYFNSTNLLLNQAIFLGKLTLNGTVSSATNQDYALFGADGNAQYKIRSWLDAGGGLKYNYQTVYRLRQVGYTANVRVDIPKIGEIMLMADQGFVPGADKKLVPNKTGRLTYTRIF</sequence>
<accession>A0A1N6DEP5</accession>
<protein>
    <submittedName>
        <fullName evidence="1">Uncharacterized protein</fullName>
    </submittedName>
</protein>
<dbReference type="Proteomes" id="UP000185003">
    <property type="component" value="Unassembled WGS sequence"/>
</dbReference>
<reference evidence="1 2" key="1">
    <citation type="submission" date="2016-11" db="EMBL/GenBank/DDBJ databases">
        <authorList>
            <person name="Jaros S."/>
            <person name="Januszkiewicz K."/>
            <person name="Wedrychowicz H."/>
        </authorList>
    </citation>
    <scope>NUCLEOTIDE SEQUENCE [LARGE SCALE GENOMIC DNA]</scope>
    <source>
        <strain evidence="1 2">DSM 24787</strain>
    </source>
</reference>
<gene>
    <name evidence="1" type="ORF">SAMN04488055_0664</name>
</gene>
<name>A0A1N6DEP5_9BACT</name>
<evidence type="ECO:0000313" key="1">
    <source>
        <dbReference type="EMBL" id="SIN69143.1"/>
    </source>
</evidence>
<dbReference type="OrthoDB" id="606679at2"/>
<dbReference type="AlphaFoldDB" id="A0A1N6DEP5"/>
<proteinExistence type="predicted"/>